<proteinExistence type="predicted"/>
<dbReference type="Gene3D" id="3.30.310.110">
    <property type="entry name" value="XisI-like"/>
    <property type="match status" value="1"/>
</dbReference>
<gene>
    <name evidence="1" type="ORF">WN50_30345</name>
</gene>
<dbReference type="EMBL" id="LATL02000310">
    <property type="protein sequence ID" value="KKD34533.1"/>
    <property type="molecule type" value="Genomic_DNA"/>
</dbReference>
<dbReference type="InterPro" id="IPR014968">
    <property type="entry name" value="XisI"/>
</dbReference>
<protein>
    <submittedName>
        <fullName evidence="1">FdxN element excision controlling factor protein</fullName>
    </submittedName>
</protein>
<accession>A0A0F5Y733</accession>
<dbReference type="SUPFAM" id="SSF143847">
    <property type="entry name" value="XisI-like"/>
    <property type="match status" value="1"/>
</dbReference>
<organism evidence="1 2">
    <name type="scientific">Limnoraphis robusta CS-951</name>
    <dbReference type="NCBI Taxonomy" id="1637645"/>
    <lineage>
        <taxon>Bacteria</taxon>
        <taxon>Bacillati</taxon>
        <taxon>Cyanobacteriota</taxon>
        <taxon>Cyanophyceae</taxon>
        <taxon>Oscillatoriophycideae</taxon>
        <taxon>Oscillatoriales</taxon>
        <taxon>Sirenicapillariaceae</taxon>
        <taxon>Limnoraphis</taxon>
    </lineage>
</organism>
<evidence type="ECO:0000313" key="2">
    <source>
        <dbReference type="Proteomes" id="UP000033607"/>
    </source>
</evidence>
<reference evidence="1 2" key="1">
    <citation type="submission" date="2015-06" db="EMBL/GenBank/DDBJ databases">
        <title>Draft genome assembly of filamentous brackish cyanobacterium Limnoraphis robusta strain CS-951.</title>
        <authorList>
            <person name="Willis A."/>
            <person name="Parks M."/>
            <person name="Burford M.A."/>
        </authorList>
    </citation>
    <scope>NUCLEOTIDE SEQUENCE [LARGE SCALE GENOMIC DNA]</scope>
    <source>
        <strain evidence="1 2">CS-951</strain>
    </source>
</reference>
<dbReference type="Pfam" id="PF08869">
    <property type="entry name" value="XisI"/>
    <property type="match status" value="1"/>
</dbReference>
<dbReference type="Proteomes" id="UP000033607">
    <property type="component" value="Unassembled WGS sequence"/>
</dbReference>
<dbReference type="CDD" id="cd16382">
    <property type="entry name" value="XisI-like"/>
    <property type="match status" value="1"/>
</dbReference>
<dbReference type="RefSeq" id="WP_046282353.1">
    <property type="nucleotide sequence ID" value="NZ_LATL02000310.1"/>
</dbReference>
<dbReference type="InterPro" id="IPR035943">
    <property type="entry name" value="XisI-like_sf"/>
</dbReference>
<dbReference type="AlphaFoldDB" id="A0A0F5Y733"/>
<name>A0A0F5Y733_9CYAN</name>
<dbReference type="OrthoDB" id="467081at2"/>
<comment type="caution">
    <text evidence="1">The sequence shown here is derived from an EMBL/GenBank/DDBJ whole genome shotgun (WGS) entry which is preliminary data.</text>
</comment>
<evidence type="ECO:0000313" key="1">
    <source>
        <dbReference type="EMBL" id="KKD34533.1"/>
    </source>
</evidence>
<sequence>MDRLEHYRQCIQKLLLEHCQGQSPNGEFEVHPIFDRERDHYLIVDFGWDNYRRIYNCVMHLNIQNNKVWIQRNQTDYSLAEELVSLGIPKEDIVLGVQPISVREYTGFGVASE</sequence>